<keyword evidence="8" id="KW-0547">Nucleotide-binding</keyword>
<feature type="transmembrane region" description="Helical" evidence="14">
    <location>
        <begin position="73"/>
        <end position="93"/>
    </location>
</feature>
<evidence type="ECO:0000256" key="4">
    <source>
        <dbReference type="ARBA" id="ARBA00022475"/>
    </source>
</evidence>
<dbReference type="SMART" id="SM00065">
    <property type="entry name" value="GAF"/>
    <property type="match status" value="1"/>
</dbReference>
<dbReference type="PANTHER" id="PTHR34220">
    <property type="entry name" value="SENSOR HISTIDINE KINASE YPDA"/>
    <property type="match status" value="1"/>
</dbReference>
<keyword evidence="10" id="KW-0067">ATP-binding</keyword>
<evidence type="ECO:0000259" key="15">
    <source>
        <dbReference type="PROSITE" id="PS50109"/>
    </source>
</evidence>
<dbReference type="InterPro" id="IPR050640">
    <property type="entry name" value="Bact_2-comp_sensor_kinase"/>
</dbReference>
<evidence type="ECO:0000256" key="7">
    <source>
        <dbReference type="ARBA" id="ARBA00022692"/>
    </source>
</evidence>
<name>A0A7G6E2P3_THEFR</name>
<dbReference type="GO" id="GO:0000155">
    <property type="term" value="F:phosphorelay sensor kinase activity"/>
    <property type="evidence" value="ECO:0007669"/>
    <property type="project" value="InterPro"/>
</dbReference>
<dbReference type="PROSITE" id="PS50109">
    <property type="entry name" value="HIS_KIN"/>
    <property type="match status" value="1"/>
</dbReference>
<comment type="catalytic activity">
    <reaction evidence="1">
        <text>ATP + protein L-histidine = ADP + protein N-phospho-L-histidine.</text>
        <dbReference type="EC" id="2.7.13.3"/>
    </reaction>
</comment>
<dbReference type="EC" id="2.7.13.3" evidence="3"/>
<evidence type="ECO:0000313" key="16">
    <source>
        <dbReference type="EMBL" id="QNB46347.1"/>
    </source>
</evidence>
<evidence type="ECO:0000256" key="8">
    <source>
        <dbReference type="ARBA" id="ARBA00022741"/>
    </source>
</evidence>
<protein>
    <recommendedName>
        <fullName evidence="3">histidine kinase</fullName>
        <ecNumber evidence="3">2.7.13.3</ecNumber>
    </recommendedName>
</protein>
<dbReference type="Pfam" id="PF02518">
    <property type="entry name" value="HATPase_c"/>
    <property type="match status" value="1"/>
</dbReference>
<keyword evidence="12" id="KW-0902">Two-component regulatory system</keyword>
<dbReference type="InterPro" id="IPR003018">
    <property type="entry name" value="GAF"/>
</dbReference>
<dbReference type="Pfam" id="PF06580">
    <property type="entry name" value="His_kinase"/>
    <property type="match status" value="1"/>
</dbReference>
<evidence type="ECO:0000313" key="17">
    <source>
        <dbReference type="Proteomes" id="UP000515847"/>
    </source>
</evidence>
<feature type="domain" description="Histidine kinase" evidence="15">
    <location>
        <begin position="337"/>
        <end position="560"/>
    </location>
</feature>
<dbReference type="PRINTS" id="PR00344">
    <property type="entry name" value="BCTRLSENSOR"/>
</dbReference>
<dbReference type="Pfam" id="PF13492">
    <property type="entry name" value="GAF_3"/>
    <property type="match status" value="1"/>
</dbReference>
<dbReference type="GO" id="GO:0071555">
    <property type="term" value="P:cell wall organization"/>
    <property type="evidence" value="ECO:0007669"/>
    <property type="project" value="InterPro"/>
</dbReference>
<dbReference type="InterPro" id="IPR010559">
    <property type="entry name" value="Sig_transdc_His_kin_internal"/>
</dbReference>
<dbReference type="OrthoDB" id="9809348at2"/>
<dbReference type="InterPro" id="IPR005467">
    <property type="entry name" value="His_kinase_dom"/>
</dbReference>
<evidence type="ECO:0000256" key="3">
    <source>
        <dbReference type="ARBA" id="ARBA00012438"/>
    </source>
</evidence>
<keyword evidence="9" id="KW-0418">Kinase</keyword>
<evidence type="ECO:0000256" key="6">
    <source>
        <dbReference type="ARBA" id="ARBA00022679"/>
    </source>
</evidence>
<dbReference type="EMBL" id="CP045798">
    <property type="protein sequence ID" value="QNB46347.1"/>
    <property type="molecule type" value="Genomic_DNA"/>
</dbReference>
<feature type="transmembrane region" description="Helical" evidence="14">
    <location>
        <begin position="99"/>
        <end position="124"/>
    </location>
</feature>
<comment type="subcellular location">
    <subcellularLocation>
        <location evidence="2">Cell membrane</location>
        <topology evidence="2">Multi-pass membrane protein</topology>
    </subcellularLocation>
</comment>
<dbReference type="Gene3D" id="1.10.1760.20">
    <property type="match status" value="1"/>
</dbReference>
<dbReference type="InterPro" id="IPR003594">
    <property type="entry name" value="HATPase_dom"/>
</dbReference>
<dbReference type="RefSeq" id="WP_034422565.1">
    <property type="nucleotide sequence ID" value="NZ_CP045798.1"/>
</dbReference>
<keyword evidence="7 14" id="KW-0812">Transmembrane</keyword>
<keyword evidence="13 14" id="KW-0472">Membrane</keyword>
<evidence type="ECO:0000256" key="11">
    <source>
        <dbReference type="ARBA" id="ARBA00022989"/>
    </source>
</evidence>
<evidence type="ECO:0000256" key="2">
    <source>
        <dbReference type="ARBA" id="ARBA00004651"/>
    </source>
</evidence>
<evidence type="ECO:0000256" key="12">
    <source>
        <dbReference type="ARBA" id="ARBA00023012"/>
    </source>
</evidence>
<dbReference type="SUPFAM" id="SSF55874">
    <property type="entry name" value="ATPase domain of HSP90 chaperone/DNA topoisomerase II/histidine kinase"/>
    <property type="match status" value="1"/>
</dbReference>
<sequence>MENTLFFQMAERMALIITIAFLLTRFKPLRRLLHHNIALKERLLLTIIFGAIAIFGTYSAIEIQGALANSRVIGAVVAGLLGGPAMGAGAGLISGLHRWSLGGFTAFACALSTFTEGLIAGLIRNRLNDRRARWEIGLFTGVVAESLQMIIILLVAKPFTAAWELVQVIGMPMIIWNSIGIALFMMIIRNAQEEEERIGATQAQKALAIADNTLKYLRNGLNLETARIVAKVIKQHTSVAAVALTDTKTILAHEGDGTDHHLPGQPIMTEATRWVLANGASKIAESREEIGCPYPTCPLNSAVIVPLFSRDQITGTLKLYHNKEKAISPLDLEFAKGLAHLFSTQLEIAALENQSKLLKEAELQALQAQINPHFLFNALNTIISFSRSDPEMSRNLLRHLGDFFRKSLLKDKKVITLAEELERIDAYLSIEQARFGPRLQVFKDIDASTLNYPLPPLILQPLVENCVKHGILPKPEGGAVYIKARSDGNDVYVTIEDNGIGMPVELLATCLKGCNKKEGGIGLLNVNERLKNMYGPETTLSVKSTPGKGTVFHMKLPLKWKEGGQMVS</sequence>
<reference evidence="16 17" key="1">
    <citation type="journal article" date="2019" name="Front. Microbiol.">
        <title>Thermoanaerosceptrum fracticalcis gen. nov. sp. nov., a Novel Fumarate-Fermenting Microorganism From a Deep Fractured Carbonate Aquifer of the US Great Basin.</title>
        <authorList>
            <person name="Hamilton-Brehm S.D."/>
            <person name="Stewart L.E."/>
            <person name="Zavarin M."/>
            <person name="Caldwell M."/>
            <person name="Lawson P.A."/>
            <person name="Onstott T.C."/>
            <person name="Grzymski J."/>
            <person name="Neveux I."/>
            <person name="Lollar B.S."/>
            <person name="Russell C.E."/>
            <person name="Moser D.P."/>
        </authorList>
    </citation>
    <scope>NUCLEOTIDE SEQUENCE [LARGE SCALE GENOMIC DNA]</scope>
    <source>
        <strain evidence="16 17">DRI-13</strain>
    </source>
</reference>
<gene>
    <name evidence="16" type="ORF">BR63_08480</name>
</gene>
<evidence type="ECO:0000256" key="13">
    <source>
        <dbReference type="ARBA" id="ARBA00023136"/>
    </source>
</evidence>
<feature type="transmembrane region" description="Helical" evidence="14">
    <location>
        <begin position="42"/>
        <end position="61"/>
    </location>
</feature>
<dbReference type="Pfam" id="PF07694">
    <property type="entry name" value="5TM-5TMR_LYT"/>
    <property type="match status" value="1"/>
</dbReference>
<evidence type="ECO:0000256" key="10">
    <source>
        <dbReference type="ARBA" id="ARBA00022840"/>
    </source>
</evidence>
<dbReference type="PANTHER" id="PTHR34220:SF7">
    <property type="entry name" value="SENSOR HISTIDINE KINASE YPDA"/>
    <property type="match status" value="1"/>
</dbReference>
<accession>A0A7G6E2P3</accession>
<feature type="transmembrane region" description="Helical" evidence="14">
    <location>
        <begin position="136"/>
        <end position="156"/>
    </location>
</feature>
<dbReference type="Proteomes" id="UP000515847">
    <property type="component" value="Chromosome"/>
</dbReference>
<dbReference type="Gene3D" id="3.30.450.40">
    <property type="match status" value="1"/>
</dbReference>
<evidence type="ECO:0000256" key="1">
    <source>
        <dbReference type="ARBA" id="ARBA00000085"/>
    </source>
</evidence>
<evidence type="ECO:0000256" key="14">
    <source>
        <dbReference type="SAM" id="Phobius"/>
    </source>
</evidence>
<dbReference type="AlphaFoldDB" id="A0A7G6E2P3"/>
<evidence type="ECO:0000256" key="5">
    <source>
        <dbReference type="ARBA" id="ARBA00022553"/>
    </source>
</evidence>
<keyword evidence="5" id="KW-0597">Phosphoprotein</keyword>
<feature type="transmembrane region" description="Helical" evidence="14">
    <location>
        <begin position="168"/>
        <end position="188"/>
    </location>
</feature>
<dbReference type="InterPro" id="IPR011620">
    <property type="entry name" value="Sig_transdc_His_kinase_LytS_TM"/>
</dbReference>
<dbReference type="GO" id="GO:0005524">
    <property type="term" value="F:ATP binding"/>
    <property type="evidence" value="ECO:0007669"/>
    <property type="project" value="UniProtKB-KW"/>
</dbReference>
<dbReference type="SUPFAM" id="SSF55781">
    <property type="entry name" value="GAF domain-like"/>
    <property type="match status" value="1"/>
</dbReference>
<keyword evidence="11 14" id="KW-1133">Transmembrane helix</keyword>
<dbReference type="Gene3D" id="3.30.565.10">
    <property type="entry name" value="Histidine kinase-like ATPase, C-terminal domain"/>
    <property type="match status" value="1"/>
</dbReference>
<dbReference type="InterPro" id="IPR036890">
    <property type="entry name" value="HATPase_C_sf"/>
</dbReference>
<dbReference type="InterPro" id="IPR029016">
    <property type="entry name" value="GAF-like_dom_sf"/>
</dbReference>
<dbReference type="KEGG" id="tfr:BR63_08480"/>
<keyword evidence="4" id="KW-1003">Cell membrane</keyword>
<dbReference type="SMART" id="SM00387">
    <property type="entry name" value="HATPase_c"/>
    <property type="match status" value="1"/>
</dbReference>
<evidence type="ECO:0000256" key="9">
    <source>
        <dbReference type="ARBA" id="ARBA00022777"/>
    </source>
</evidence>
<dbReference type="GO" id="GO:0005886">
    <property type="term" value="C:plasma membrane"/>
    <property type="evidence" value="ECO:0007669"/>
    <property type="project" value="UniProtKB-SubCell"/>
</dbReference>
<keyword evidence="17" id="KW-1185">Reference proteome</keyword>
<organism evidence="16 17">
    <name type="scientific">Thermanaerosceptrum fracticalcis</name>
    <dbReference type="NCBI Taxonomy" id="1712410"/>
    <lineage>
        <taxon>Bacteria</taxon>
        <taxon>Bacillati</taxon>
        <taxon>Bacillota</taxon>
        <taxon>Clostridia</taxon>
        <taxon>Eubacteriales</taxon>
        <taxon>Peptococcaceae</taxon>
        <taxon>Thermanaerosceptrum</taxon>
    </lineage>
</organism>
<dbReference type="InterPro" id="IPR004358">
    <property type="entry name" value="Sig_transdc_His_kin-like_C"/>
</dbReference>
<proteinExistence type="predicted"/>
<keyword evidence="6" id="KW-0808">Transferase</keyword>